<evidence type="ECO:0000313" key="3">
    <source>
        <dbReference type="Proteomes" id="UP000324222"/>
    </source>
</evidence>
<feature type="compositionally biased region" description="Low complexity" evidence="1">
    <location>
        <begin position="57"/>
        <end position="72"/>
    </location>
</feature>
<feature type="compositionally biased region" description="Low complexity" evidence="1">
    <location>
        <begin position="1"/>
        <end position="45"/>
    </location>
</feature>
<feature type="compositionally biased region" description="Pro residues" evidence="1">
    <location>
        <begin position="95"/>
        <end position="104"/>
    </location>
</feature>
<dbReference type="EMBL" id="VSRR010040285">
    <property type="protein sequence ID" value="MPC75070.1"/>
    <property type="molecule type" value="Genomic_DNA"/>
</dbReference>
<accession>A0A5B7HRL6</accession>
<sequence>MSQQQQQHHQVVRQSTSTQQTTSNVMQQQSRVQQQSQMQTRTVRQGRVLQPSLQHFSGSRSGAADEGAAGESQGQGAGRCGTVRGADKCTEPGSTPLPLPSAPPHPHRHVPKIPRALSRRPAPSPAQRLYRMSPDAKGSDRGIRHEAIVYDGKRQTCVPALRPSLRWSPVETRKD</sequence>
<protein>
    <submittedName>
        <fullName evidence="2">Uncharacterized protein</fullName>
    </submittedName>
</protein>
<gene>
    <name evidence="2" type="ORF">E2C01_069454</name>
</gene>
<organism evidence="2 3">
    <name type="scientific">Portunus trituberculatus</name>
    <name type="common">Swimming crab</name>
    <name type="synonym">Neptunus trituberculatus</name>
    <dbReference type="NCBI Taxonomy" id="210409"/>
    <lineage>
        <taxon>Eukaryota</taxon>
        <taxon>Metazoa</taxon>
        <taxon>Ecdysozoa</taxon>
        <taxon>Arthropoda</taxon>
        <taxon>Crustacea</taxon>
        <taxon>Multicrustacea</taxon>
        <taxon>Malacostraca</taxon>
        <taxon>Eumalacostraca</taxon>
        <taxon>Eucarida</taxon>
        <taxon>Decapoda</taxon>
        <taxon>Pleocyemata</taxon>
        <taxon>Brachyura</taxon>
        <taxon>Eubrachyura</taxon>
        <taxon>Portunoidea</taxon>
        <taxon>Portunidae</taxon>
        <taxon>Portuninae</taxon>
        <taxon>Portunus</taxon>
    </lineage>
</organism>
<name>A0A5B7HRL6_PORTR</name>
<evidence type="ECO:0000313" key="2">
    <source>
        <dbReference type="EMBL" id="MPC75070.1"/>
    </source>
</evidence>
<dbReference type="Proteomes" id="UP000324222">
    <property type="component" value="Unassembled WGS sequence"/>
</dbReference>
<reference evidence="2 3" key="1">
    <citation type="submission" date="2019-05" db="EMBL/GenBank/DDBJ databases">
        <title>Another draft genome of Portunus trituberculatus and its Hox gene families provides insights of decapod evolution.</title>
        <authorList>
            <person name="Jeong J.-H."/>
            <person name="Song I."/>
            <person name="Kim S."/>
            <person name="Choi T."/>
            <person name="Kim D."/>
            <person name="Ryu S."/>
            <person name="Kim W."/>
        </authorList>
    </citation>
    <scope>NUCLEOTIDE SEQUENCE [LARGE SCALE GENOMIC DNA]</scope>
    <source>
        <tissue evidence="2">Muscle</tissue>
    </source>
</reference>
<comment type="caution">
    <text evidence="2">The sequence shown here is derived from an EMBL/GenBank/DDBJ whole genome shotgun (WGS) entry which is preliminary data.</text>
</comment>
<evidence type="ECO:0000256" key="1">
    <source>
        <dbReference type="SAM" id="MobiDB-lite"/>
    </source>
</evidence>
<keyword evidence="3" id="KW-1185">Reference proteome</keyword>
<dbReference type="AlphaFoldDB" id="A0A5B7HRL6"/>
<proteinExistence type="predicted"/>
<feature type="region of interest" description="Disordered" evidence="1">
    <location>
        <begin position="1"/>
        <end position="141"/>
    </location>
</feature>
<feature type="compositionally biased region" description="Low complexity" evidence="1">
    <location>
        <begin position="114"/>
        <end position="129"/>
    </location>
</feature>